<comment type="similarity">
    <text evidence="7">Belongs to the binding-protein-dependent transport system permease family.</text>
</comment>
<feature type="transmembrane region" description="Helical" evidence="7">
    <location>
        <begin position="161"/>
        <end position="178"/>
    </location>
</feature>
<keyword evidence="10" id="KW-1185">Reference proteome</keyword>
<keyword evidence="2 7" id="KW-0813">Transport</keyword>
<dbReference type="PANTHER" id="PTHR43227">
    <property type="entry name" value="BLL4140 PROTEIN"/>
    <property type="match status" value="1"/>
</dbReference>
<evidence type="ECO:0000256" key="4">
    <source>
        <dbReference type="ARBA" id="ARBA00022692"/>
    </source>
</evidence>
<evidence type="ECO:0000256" key="7">
    <source>
        <dbReference type="RuleBase" id="RU363032"/>
    </source>
</evidence>
<feature type="transmembrane region" description="Helical" evidence="7">
    <location>
        <begin position="20"/>
        <end position="39"/>
    </location>
</feature>
<accession>A0ABQ2BUN9</accession>
<comment type="subcellular location">
    <subcellularLocation>
        <location evidence="1 7">Cell membrane</location>
        <topology evidence="1 7">Multi-pass membrane protein</topology>
    </subcellularLocation>
</comment>
<dbReference type="PANTHER" id="PTHR43227:SF11">
    <property type="entry name" value="BLL4140 PROTEIN"/>
    <property type="match status" value="1"/>
</dbReference>
<proteinExistence type="inferred from homology"/>
<evidence type="ECO:0000256" key="6">
    <source>
        <dbReference type="ARBA" id="ARBA00023136"/>
    </source>
</evidence>
<gene>
    <name evidence="9" type="ORF">GCM10008018_15720</name>
</gene>
<organism evidence="9 10">
    <name type="scientific">Paenibacillus marchantiophytorum</name>
    <dbReference type="NCBI Taxonomy" id="1619310"/>
    <lineage>
        <taxon>Bacteria</taxon>
        <taxon>Bacillati</taxon>
        <taxon>Bacillota</taxon>
        <taxon>Bacilli</taxon>
        <taxon>Bacillales</taxon>
        <taxon>Paenibacillaceae</taxon>
        <taxon>Paenibacillus</taxon>
    </lineage>
</organism>
<dbReference type="InterPro" id="IPR035906">
    <property type="entry name" value="MetI-like_sf"/>
</dbReference>
<evidence type="ECO:0000256" key="2">
    <source>
        <dbReference type="ARBA" id="ARBA00022448"/>
    </source>
</evidence>
<dbReference type="Pfam" id="PF00528">
    <property type="entry name" value="BPD_transp_1"/>
    <property type="match status" value="1"/>
</dbReference>
<evidence type="ECO:0000256" key="1">
    <source>
        <dbReference type="ARBA" id="ARBA00004651"/>
    </source>
</evidence>
<dbReference type="EMBL" id="BMHE01000005">
    <property type="protein sequence ID" value="GGI46158.1"/>
    <property type="molecule type" value="Genomic_DNA"/>
</dbReference>
<evidence type="ECO:0000259" key="8">
    <source>
        <dbReference type="PROSITE" id="PS50928"/>
    </source>
</evidence>
<dbReference type="Gene3D" id="1.10.3720.10">
    <property type="entry name" value="MetI-like"/>
    <property type="match status" value="1"/>
</dbReference>
<dbReference type="Proteomes" id="UP000615455">
    <property type="component" value="Unassembled WGS sequence"/>
</dbReference>
<reference evidence="10" key="1">
    <citation type="journal article" date="2019" name="Int. J. Syst. Evol. Microbiol.">
        <title>The Global Catalogue of Microorganisms (GCM) 10K type strain sequencing project: providing services to taxonomists for standard genome sequencing and annotation.</title>
        <authorList>
            <consortium name="The Broad Institute Genomics Platform"/>
            <consortium name="The Broad Institute Genome Sequencing Center for Infectious Disease"/>
            <person name="Wu L."/>
            <person name="Ma J."/>
        </authorList>
    </citation>
    <scope>NUCLEOTIDE SEQUENCE [LARGE SCALE GENOMIC DNA]</scope>
    <source>
        <strain evidence="10">CGMCC 1.15043</strain>
    </source>
</reference>
<name>A0ABQ2BUN9_9BACL</name>
<feature type="transmembrane region" description="Helical" evidence="7">
    <location>
        <begin position="121"/>
        <end position="141"/>
    </location>
</feature>
<feature type="transmembrane region" description="Helical" evidence="7">
    <location>
        <begin position="274"/>
        <end position="295"/>
    </location>
</feature>
<keyword evidence="5 7" id="KW-1133">Transmembrane helix</keyword>
<feature type="domain" description="ABC transmembrane type-1" evidence="8">
    <location>
        <begin position="81"/>
        <end position="295"/>
    </location>
</feature>
<evidence type="ECO:0000313" key="10">
    <source>
        <dbReference type="Proteomes" id="UP000615455"/>
    </source>
</evidence>
<keyword evidence="6 7" id="KW-0472">Membrane</keyword>
<dbReference type="InterPro" id="IPR050809">
    <property type="entry name" value="UgpAE/MalFG_permease"/>
</dbReference>
<feature type="transmembrane region" description="Helical" evidence="7">
    <location>
        <begin position="217"/>
        <end position="238"/>
    </location>
</feature>
<comment type="caution">
    <text evidence="9">The sequence shown here is derived from an EMBL/GenBank/DDBJ whole genome shotgun (WGS) entry which is preliminary data.</text>
</comment>
<keyword evidence="4 7" id="KW-0812">Transmembrane</keyword>
<keyword evidence="3" id="KW-1003">Cell membrane</keyword>
<evidence type="ECO:0000256" key="3">
    <source>
        <dbReference type="ARBA" id="ARBA00022475"/>
    </source>
</evidence>
<protein>
    <submittedName>
        <fullName evidence="9">Protein lplB</fullName>
    </submittedName>
</protein>
<dbReference type="PROSITE" id="PS50928">
    <property type="entry name" value="ABC_TM1"/>
    <property type="match status" value="1"/>
</dbReference>
<dbReference type="InterPro" id="IPR000515">
    <property type="entry name" value="MetI-like"/>
</dbReference>
<evidence type="ECO:0000256" key="5">
    <source>
        <dbReference type="ARBA" id="ARBA00022989"/>
    </source>
</evidence>
<dbReference type="SUPFAM" id="SSF161098">
    <property type="entry name" value="MetI-like"/>
    <property type="match status" value="1"/>
</dbReference>
<feature type="transmembrane region" description="Helical" evidence="7">
    <location>
        <begin position="87"/>
        <end position="109"/>
    </location>
</feature>
<dbReference type="CDD" id="cd06261">
    <property type="entry name" value="TM_PBP2"/>
    <property type="match status" value="1"/>
</dbReference>
<evidence type="ECO:0000313" key="9">
    <source>
        <dbReference type="EMBL" id="GGI46158.1"/>
    </source>
</evidence>
<sequence length="308" mass="34885">MIRDKGENALFAQIRFKESWVLILMAIPGLAYFFTFKYIPLVGNIIAFQNYNLFQGLFHSKWVGLDHFLTLFRYDDFWIIMRNSLKLGLYSIFFGFPAPLVLALLLNELRAMWLKRPLQTMLYLPHFLSWVIVGGIFSNLLDVKGWMNQMLHNVGLGPYDFLGNSATFLGTVISISIWKEIGWGTIIYLAALAGINPSLYEAATVDGASRIRQIWSITLPSLMPAIIVLLLLRVGNLLDANIEQMLMFLNPLVRDVGEVFDTYIYRVGLLDSQYSYSTAIGVFKSVIGLILLTLVNTLSKKTTGEGVY</sequence>